<evidence type="ECO:0000256" key="3">
    <source>
        <dbReference type="ARBA" id="ARBA00004961"/>
    </source>
</evidence>
<dbReference type="Pfam" id="PF01182">
    <property type="entry name" value="Glucosamine_iso"/>
    <property type="match status" value="1"/>
</dbReference>
<comment type="pathway">
    <text evidence="3 7">Carbohydrate degradation; pentose phosphate pathway; D-ribulose 5-phosphate from D-glucose 6-phosphate (oxidative stage): step 2/3.</text>
</comment>
<dbReference type="InterPro" id="IPR037171">
    <property type="entry name" value="NagB/RpiA_transferase-like"/>
</dbReference>
<dbReference type="GO" id="GO:0005975">
    <property type="term" value="P:carbohydrate metabolic process"/>
    <property type="evidence" value="ECO:0007669"/>
    <property type="project" value="UniProtKB-UniRule"/>
</dbReference>
<dbReference type="PANTHER" id="PTHR11054:SF0">
    <property type="entry name" value="6-PHOSPHOGLUCONOLACTONASE"/>
    <property type="match status" value="1"/>
</dbReference>
<evidence type="ECO:0000256" key="4">
    <source>
        <dbReference type="ARBA" id="ARBA00010662"/>
    </source>
</evidence>
<dbReference type="InterPro" id="IPR005900">
    <property type="entry name" value="6-phosphogluconolactonase_DevB"/>
</dbReference>
<comment type="function">
    <text evidence="2 7">Hydrolysis of 6-phosphogluconolactone to 6-phosphogluconate.</text>
</comment>
<dbReference type="GO" id="GO:0006098">
    <property type="term" value="P:pentose-phosphate shunt"/>
    <property type="evidence" value="ECO:0007669"/>
    <property type="project" value="UniProtKB-UniPathway"/>
</dbReference>
<gene>
    <name evidence="7" type="primary">pgl</name>
    <name evidence="9" type="ORF">B1R32_10687</name>
</gene>
<dbReference type="InterPro" id="IPR039104">
    <property type="entry name" value="6PGL"/>
</dbReference>
<feature type="domain" description="Glucosamine/galactosamine-6-phosphate isomerase" evidence="8">
    <location>
        <begin position="15"/>
        <end position="225"/>
    </location>
</feature>
<comment type="catalytic activity">
    <reaction evidence="1 7">
        <text>6-phospho-D-glucono-1,5-lactone + H2O = 6-phospho-D-gluconate + H(+)</text>
        <dbReference type="Rhea" id="RHEA:12556"/>
        <dbReference type="ChEBI" id="CHEBI:15377"/>
        <dbReference type="ChEBI" id="CHEBI:15378"/>
        <dbReference type="ChEBI" id="CHEBI:57955"/>
        <dbReference type="ChEBI" id="CHEBI:58759"/>
        <dbReference type="EC" id="3.1.1.31"/>
    </reaction>
</comment>
<comment type="similarity">
    <text evidence="4 7">Belongs to the glucosamine/galactosamine-6-phosphate isomerase family. 6-phosphogluconolactonase subfamily.</text>
</comment>
<dbReference type="InterPro" id="IPR006148">
    <property type="entry name" value="Glc/Gal-6P_isomerase"/>
</dbReference>
<dbReference type="EC" id="3.1.1.31" evidence="5 7"/>
<dbReference type="SUPFAM" id="SSF100950">
    <property type="entry name" value="NagB/RpiA/CoA transferase-like"/>
    <property type="match status" value="1"/>
</dbReference>
<comment type="caution">
    <text evidence="9">The sequence shown here is derived from an EMBL/GenBank/DDBJ whole genome shotgun (WGS) entry which is preliminary data.</text>
</comment>
<dbReference type="NCBIfam" id="TIGR01198">
    <property type="entry name" value="pgl"/>
    <property type="match status" value="1"/>
</dbReference>
<dbReference type="AlphaFoldDB" id="A0A2S8STW6"/>
<evidence type="ECO:0000256" key="7">
    <source>
        <dbReference type="RuleBase" id="RU365095"/>
    </source>
</evidence>
<dbReference type="GO" id="GO:0017057">
    <property type="term" value="F:6-phosphogluconolactonase activity"/>
    <property type="evidence" value="ECO:0007669"/>
    <property type="project" value="UniProtKB-UniRule"/>
</dbReference>
<keyword evidence="10" id="KW-1185">Reference proteome</keyword>
<dbReference type="CDD" id="cd01400">
    <property type="entry name" value="6PGL"/>
    <property type="match status" value="1"/>
</dbReference>
<dbReference type="InParanoid" id="A0A2S8STW6"/>
<dbReference type="Gene3D" id="3.40.50.1360">
    <property type="match status" value="1"/>
</dbReference>
<proteinExistence type="inferred from homology"/>
<evidence type="ECO:0000313" key="9">
    <source>
        <dbReference type="EMBL" id="PQV64241.1"/>
    </source>
</evidence>
<evidence type="ECO:0000256" key="6">
    <source>
        <dbReference type="ARBA" id="ARBA00020337"/>
    </source>
</evidence>
<dbReference type="UniPathway" id="UPA00115">
    <property type="reaction ID" value="UER00409"/>
</dbReference>
<dbReference type="PANTHER" id="PTHR11054">
    <property type="entry name" value="6-PHOSPHOGLUCONOLACTONASE"/>
    <property type="match status" value="1"/>
</dbReference>
<evidence type="ECO:0000256" key="2">
    <source>
        <dbReference type="ARBA" id="ARBA00002681"/>
    </source>
</evidence>
<keyword evidence="7" id="KW-0378">Hydrolase</keyword>
<reference evidence="9 10" key="1">
    <citation type="journal article" date="2018" name="Syst. Appl. Microbiol.">
        <title>Abditibacterium utsteinense sp. nov., the first cultivated member of candidate phylum FBP, isolated from ice-free Antarctic soil samples.</title>
        <authorList>
            <person name="Tahon G."/>
            <person name="Tytgat B."/>
            <person name="Lebbe L."/>
            <person name="Carlier A."/>
            <person name="Willems A."/>
        </authorList>
    </citation>
    <scope>NUCLEOTIDE SEQUENCE [LARGE SCALE GENOMIC DNA]</scope>
    <source>
        <strain evidence="9 10">LMG 29911</strain>
    </source>
</reference>
<evidence type="ECO:0000256" key="1">
    <source>
        <dbReference type="ARBA" id="ARBA00000832"/>
    </source>
</evidence>
<dbReference type="OrthoDB" id="9810967at2"/>
<sequence>MKNSNLQISANPVLEIAQNLEVAAREAIESRGRFSLALSGGSTPKALYQLLASEEWNHRIEWPKCDVFFGDERAVSPDDALSNFKMASEALLNHVPARVFRMEGERADLENAARDYQNALQDTCATLDLVLLGLGDDGHTASLFPHSPQLNVTETWVTATPVASLEPHVRRLTLTFAAINAARRVWFLASGEAKSQKMKEVLHGARDVETLPAQGVAPRSGELKWFVDEAAARLVA</sequence>
<dbReference type="Proteomes" id="UP000237684">
    <property type="component" value="Unassembled WGS sequence"/>
</dbReference>
<dbReference type="RefSeq" id="WP_105483380.1">
    <property type="nucleotide sequence ID" value="NZ_NIGF01000006.1"/>
</dbReference>
<dbReference type="FunCoup" id="A0A2S8STW6">
    <property type="interactions" value="244"/>
</dbReference>
<evidence type="ECO:0000259" key="8">
    <source>
        <dbReference type="Pfam" id="PF01182"/>
    </source>
</evidence>
<evidence type="ECO:0000313" key="10">
    <source>
        <dbReference type="Proteomes" id="UP000237684"/>
    </source>
</evidence>
<organism evidence="9 10">
    <name type="scientific">Abditibacterium utsteinense</name>
    <dbReference type="NCBI Taxonomy" id="1960156"/>
    <lineage>
        <taxon>Bacteria</taxon>
        <taxon>Pseudomonadati</taxon>
        <taxon>Abditibacteriota</taxon>
        <taxon>Abditibacteriia</taxon>
        <taxon>Abditibacteriales</taxon>
        <taxon>Abditibacteriaceae</taxon>
        <taxon>Abditibacterium</taxon>
    </lineage>
</organism>
<protein>
    <recommendedName>
        <fullName evidence="6 7">6-phosphogluconolactonase</fullName>
        <shortName evidence="7">6PGL</shortName>
        <ecNumber evidence="5 7">3.1.1.31</ecNumber>
    </recommendedName>
</protein>
<dbReference type="EMBL" id="NIGF01000006">
    <property type="protein sequence ID" value="PQV64241.1"/>
    <property type="molecule type" value="Genomic_DNA"/>
</dbReference>
<evidence type="ECO:0000256" key="5">
    <source>
        <dbReference type="ARBA" id="ARBA00013198"/>
    </source>
</evidence>
<name>A0A2S8STW6_9BACT</name>
<accession>A0A2S8STW6</accession>